<reference evidence="1 2" key="1">
    <citation type="submission" date="2019-07" db="EMBL/GenBank/DDBJ databases">
        <title>Complete genome sequence of bacteriophages infecting Erwinia pyrifoliae.</title>
        <authorList>
            <person name="Kim S.G."/>
            <person name="Park S.C."/>
        </authorList>
    </citation>
    <scope>NUCLEOTIDE SEQUENCE [LARGE SCALE GENOMIC DNA]</scope>
</reference>
<keyword evidence="2" id="KW-1185">Reference proteome</keyword>
<protein>
    <submittedName>
        <fullName evidence="1">Uncharacterized protein</fullName>
    </submittedName>
</protein>
<gene>
    <name evidence="1" type="ORF">pEpSNUABM01_044</name>
</gene>
<sequence length="132" mass="15599">MTHELSKEFKDFMIALKAWVDEGCPEPTEDQKHIGMGFRKDDSICFQISRWTEDEDAIEQIDDDLQHLFKKQFEKVDFPFNKLDGDFGNSAEYDAEIENETHYQNPERLKWINDTVASFEEKADENSREQNV</sequence>
<evidence type="ECO:0000313" key="2">
    <source>
        <dbReference type="Proteomes" id="UP000326545"/>
    </source>
</evidence>
<name>A0A5J6DAJ7_9CAUD</name>
<proteinExistence type="predicted"/>
<dbReference type="Proteomes" id="UP000326545">
    <property type="component" value="Segment"/>
</dbReference>
<evidence type="ECO:0000313" key="1">
    <source>
        <dbReference type="EMBL" id="QEQ94870.1"/>
    </source>
</evidence>
<dbReference type="EMBL" id="MN184887">
    <property type="protein sequence ID" value="QEQ94870.1"/>
    <property type="molecule type" value="Genomic_DNA"/>
</dbReference>
<accession>A0A5J6DAJ7</accession>
<organism evidence="1 2">
    <name type="scientific">Erwinia phage pEp_SNUABM_01</name>
    <dbReference type="NCBI Taxonomy" id="2601643"/>
    <lineage>
        <taxon>Viruses</taxon>
        <taxon>Duplodnaviria</taxon>
        <taxon>Heunggongvirae</taxon>
        <taxon>Uroviricota</taxon>
        <taxon>Caudoviricetes</taxon>
        <taxon>Vequintavirinae</taxon>
        <taxon>Henunavirus</taxon>
        <taxon>Henunavirus SNUABM01</taxon>
    </lineage>
</organism>